<comment type="pathway">
    <text evidence="3">Cofactor biosynthesis; tetrahydrofolylpolyglutamate biosynthesis.</text>
</comment>
<dbReference type="InterPro" id="IPR036615">
    <property type="entry name" value="Mur_ligase_C_dom_sf"/>
</dbReference>
<dbReference type="NCBIfam" id="NF047860">
    <property type="entry name" value="Tet-DihydfolSynFolCMyb"/>
    <property type="match status" value="1"/>
</dbReference>
<evidence type="ECO:0000256" key="6">
    <source>
        <dbReference type="ARBA" id="ARBA00013023"/>
    </source>
</evidence>
<dbReference type="PROSITE" id="PS01012">
    <property type="entry name" value="FOLYLPOLYGLU_SYNT_2"/>
    <property type="match status" value="1"/>
</dbReference>
<dbReference type="InterPro" id="IPR004101">
    <property type="entry name" value="Mur_ligase_C"/>
</dbReference>
<protein>
    <recommendedName>
        <fullName evidence="8">Dihydrofolate synthase/folylpolyglutamate synthase</fullName>
        <ecNumber evidence="6">6.3.2.12</ecNumber>
        <ecNumber evidence="7">6.3.2.17</ecNumber>
    </recommendedName>
    <alternativeName>
        <fullName evidence="15">Tetrahydrofolylpolyglutamate synthase</fullName>
    </alternativeName>
</protein>
<comment type="caution">
    <text evidence="21">The sequence shown here is derived from an EMBL/GenBank/DDBJ whole genome shotgun (WGS) entry which is preliminary data.</text>
</comment>
<dbReference type="EC" id="6.3.2.17" evidence="7"/>
<dbReference type="AlphaFoldDB" id="H5TZD5"/>
<evidence type="ECO:0000256" key="8">
    <source>
        <dbReference type="ARBA" id="ARBA00019357"/>
    </source>
</evidence>
<dbReference type="InterPro" id="IPR018109">
    <property type="entry name" value="Folylpolyglutamate_synth_CS"/>
</dbReference>
<evidence type="ECO:0000256" key="3">
    <source>
        <dbReference type="ARBA" id="ARBA00005150"/>
    </source>
</evidence>
<proteinExistence type="inferred from homology"/>
<keyword evidence="14" id="KW-0289">Folate biosynthesis</keyword>
<organism evidence="21 22">
    <name type="scientific">Gordonia sputi NBRC 100414</name>
    <dbReference type="NCBI Taxonomy" id="1089453"/>
    <lineage>
        <taxon>Bacteria</taxon>
        <taxon>Bacillati</taxon>
        <taxon>Actinomycetota</taxon>
        <taxon>Actinomycetes</taxon>
        <taxon>Mycobacteriales</taxon>
        <taxon>Gordoniaceae</taxon>
        <taxon>Gordonia</taxon>
    </lineage>
</organism>
<evidence type="ECO:0000256" key="13">
    <source>
        <dbReference type="ARBA" id="ARBA00022842"/>
    </source>
</evidence>
<feature type="domain" description="Mur ligase central" evidence="20">
    <location>
        <begin position="220"/>
        <end position="371"/>
    </location>
</feature>
<evidence type="ECO:0000256" key="17">
    <source>
        <dbReference type="ARBA" id="ARBA00049161"/>
    </source>
</evidence>
<evidence type="ECO:0000256" key="14">
    <source>
        <dbReference type="ARBA" id="ARBA00022909"/>
    </source>
</evidence>
<dbReference type="NCBIfam" id="TIGR01499">
    <property type="entry name" value="folC"/>
    <property type="match status" value="1"/>
</dbReference>
<evidence type="ECO:0000256" key="15">
    <source>
        <dbReference type="ARBA" id="ARBA00030592"/>
    </source>
</evidence>
<dbReference type="GO" id="GO:0004326">
    <property type="term" value="F:tetrahydrofolylpolyglutamate synthase activity"/>
    <property type="evidence" value="ECO:0007669"/>
    <property type="project" value="UniProtKB-EC"/>
</dbReference>
<evidence type="ECO:0000256" key="9">
    <source>
        <dbReference type="ARBA" id="ARBA00022598"/>
    </source>
</evidence>
<dbReference type="GO" id="GO:0005737">
    <property type="term" value="C:cytoplasm"/>
    <property type="evidence" value="ECO:0007669"/>
    <property type="project" value="TreeGrafter"/>
</dbReference>
<comment type="similarity">
    <text evidence="4">Belongs to the folylpolyglutamate synthase family.</text>
</comment>
<keyword evidence="10" id="KW-0479">Metal-binding</keyword>
<dbReference type="InterPro" id="IPR013221">
    <property type="entry name" value="Mur_ligase_cen"/>
</dbReference>
<dbReference type="Pfam" id="PF08245">
    <property type="entry name" value="Mur_ligase_M"/>
    <property type="match status" value="1"/>
</dbReference>
<accession>H5TZD5</accession>
<dbReference type="FunFam" id="3.40.1190.10:FF:000004">
    <property type="entry name" value="Dihydrofolate synthase/folylpolyglutamate synthase"/>
    <property type="match status" value="1"/>
</dbReference>
<feature type="compositionally biased region" description="Acidic residues" evidence="18">
    <location>
        <begin position="14"/>
        <end position="25"/>
    </location>
</feature>
<keyword evidence="11" id="KW-0547">Nucleotide-binding</keyword>
<dbReference type="InterPro" id="IPR001645">
    <property type="entry name" value="Folylpolyglutamate_synth"/>
</dbReference>
<dbReference type="EC" id="6.3.2.12" evidence="6"/>
<evidence type="ECO:0000256" key="4">
    <source>
        <dbReference type="ARBA" id="ARBA00008276"/>
    </source>
</evidence>
<comment type="cofactor">
    <cofactor evidence="1">
        <name>Mg(2+)</name>
        <dbReference type="ChEBI" id="CHEBI:18420"/>
    </cofactor>
</comment>
<dbReference type="InterPro" id="IPR036565">
    <property type="entry name" value="Mur-like_cat_sf"/>
</dbReference>
<feature type="region of interest" description="Disordered" evidence="18">
    <location>
        <begin position="1"/>
        <end position="70"/>
    </location>
</feature>
<comment type="pathway">
    <text evidence="2">Cofactor biosynthesis; tetrahydrofolate biosynthesis; 7,8-dihydrofolate from 2-amino-4-hydroxy-6-hydroxymethyl-7,8-dihydropteridine diphosphate and 4-aminobenzoate: step 2/2.</text>
</comment>
<evidence type="ECO:0000256" key="11">
    <source>
        <dbReference type="ARBA" id="ARBA00022741"/>
    </source>
</evidence>
<comment type="subunit">
    <text evidence="5">Monomer.</text>
</comment>
<comment type="catalytic activity">
    <reaction evidence="17">
        <text>7,8-dihydropteroate + L-glutamate + ATP = 7,8-dihydrofolate + ADP + phosphate + H(+)</text>
        <dbReference type="Rhea" id="RHEA:23584"/>
        <dbReference type="ChEBI" id="CHEBI:15378"/>
        <dbReference type="ChEBI" id="CHEBI:17839"/>
        <dbReference type="ChEBI" id="CHEBI:29985"/>
        <dbReference type="ChEBI" id="CHEBI:30616"/>
        <dbReference type="ChEBI" id="CHEBI:43474"/>
        <dbReference type="ChEBI" id="CHEBI:57451"/>
        <dbReference type="ChEBI" id="CHEBI:456216"/>
        <dbReference type="EC" id="6.3.2.12"/>
    </reaction>
</comment>
<evidence type="ECO:0000256" key="5">
    <source>
        <dbReference type="ARBA" id="ARBA00011245"/>
    </source>
</evidence>
<evidence type="ECO:0000256" key="18">
    <source>
        <dbReference type="SAM" id="MobiDB-lite"/>
    </source>
</evidence>
<keyword evidence="13" id="KW-0460">Magnesium</keyword>
<evidence type="ECO:0000313" key="21">
    <source>
        <dbReference type="EMBL" id="GAB38843.1"/>
    </source>
</evidence>
<keyword evidence="9" id="KW-0436">Ligase</keyword>
<dbReference type="PANTHER" id="PTHR11136">
    <property type="entry name" value="FOLYLPOLYGLUTAMATE SYNTHASE-RELATED"/>
    <property type="match status" value="1"/>
</dbReference>
<dbReference type="Gene3D" id="3.90.190.20">
    <property type="entry name" value="Mur ligase, C-terminal domain"/>
    <property type="match status" value="1"/>
</dbReference>
<feature type="compositionally biased region" description="Basic and acidic residues" evidence="18">
    <location>
        <begin position="26"/>
        <end position="35"/>
    </location>
</feature>
<dbReference type="Pfam" id="PF02875">
    <property type="entry name" value="Mur_ligase_C"/>
    <property type="match status" value="1"/>
</dbReference>
<dbReference type="GO" id="GO:0046872">
    <property type="term" value="F:metal ion binding"/>
    <property type="evidence" value="ECO:0007669"/>
    <property type="project" value="UniProtKB-KW"/>
</dbReference>
<feature type="domain" description="Mur ligase C-terminal" evidence="19">
    <location>
        <begin position="399"/>
        <end position="520"/>
    </location>
</feature>
<dbReference type="eggNOG" id="COG0285">
    <property type="taxonomic scope" value="Bacteria"/>
</dbReference>
<comment type="catalytic activity">
    <reaction evidence="16">
        <text>(6S)-5,6,7,8-tetrahydrofolyl-(gamma-L-Glu)(n) + L-glutamate + ATP = (6S)-5,6,7,8-tetrahydrofolyl-(gamma-L-Glu)(n+1) + ADP + phosphate + H(+)</text>
        <dbReference type="Rhea" id="RHEA:10580"/>
        <dbReference type="Rhea" id="RHEA-COMP:14738"/>
        <dbReference type="Rhea" id="RHEA-COMP:14740"/>
        <dbReference type="ChEBI" id="CHEBI:15378"/>
        <dbReference type="ChEBI" id="CHEBI:29985"/>
        <dbReference type="ChEBI" id="CHEBI:30616"/>
        <dbReference type="ChEBI" id="CHEBI:43474"/>
        <dbReference type="ChEBI" id="CHEBI:141005"/>
        <dbReference type="ChEBI" id="CHEBI:456216"/>
        <dbReference type="EC" id="6.3.2.17"/>
    </reaction>
</comment>
<dbReference type="Proteomes" id="UP000005845">
    <property type="component" value="Unassembled WGS sequence"/>
</dbReference>
<evidence type="ECO:0000313" key="22">
    <source>
        <dbReference type="Proteomes" id="UP000005845"/>
    </source>
</evidence>
<evidence type="ECO:0000256" key="12">
    <source>
        <dbReference type="ARBA" id="ARBA00022840"/>
    </source>
</evidence>
<feature type="compositionally biased region" description="Basic and acidic residues" evidence="18">
    <location>
        <begin position="1"/>
        <end position="13"/>
    </location>
</feature>
<dbReference type="SUPFAM" id="SSF53623">
    <property type="entry name" value="MurD-like peptide ligases, catalytic domain"/>
    <property type="match status" value="1"/>
</dbReference>
<reference evidence="21 22" key="1">
    <citation type="submission" date="2012-02" db="EMBL/GenBank/DDBJ databases">
        <title>Whole genome shotgun sequence of Gordonia sputi NBRC 100414.</title>
        <authorList>
            <person name="Yoshida I."/>
            <person name="Hosoyama A."/>
            <person name="Tsuchikane K."/>
            <person name="Katsumata H."/>
            <person name="Yamazaki S."/>
            <person name="Fujita N."/>
        </authorList>
    </citation>
    <scope>NUCLEOTIDE SEQUENCE [LARGE SCALE GENOMIC DNA]</scope>
    <source>
        <strain evidence="21 22">NBRC 100414</strain>
    </source>
</reference>
<evidence type="ECO:0000259" key="20">
    <source>
        <dbReference type="Pfam" id="PF08245"/>
    </source>
</evidence>
<dbReference type="EMBL" id="BAFC01000051">
    <property type="protein sequence ID" value="GAB38843.1"/>
    <property type="molecule type" value="Genomic_DNA"/>
</dbReference>
<evidence type="ECO:0000256" key="2">
    <source>
        <dbReference type="ARBA" id="ARBA00004799"/>
    </source>
</evidence>
<evidence type="ECO:0000256" key="16">
    <source>
        <dbReference type="ARBA" id="ARBA00047493"/>
    </source>
</evidence>
<evidence type="ECO:0000256" key="1">
    <source>
        <dbReference type="ARBA" id="ARBA00001946"/>
    </source>
</evidence>
<evidence type="ECO:0000256" key="7">
    <source>
        <dbReference type="ARBA" id="ARBA00013025"/>
    </source>
</evidence>
<evidence type="ECO:0000259" key="19">
    <source>
        <dbReference type="Pfam" id="PF02875"/>
    </source>
</evidence>
<dbReference type="GO" id="GO:0005524">
    <property type="term" value="F:ATP binding"/>
    <property type="evidence" value="ECO:0007669"/>
    <property type="project" value="UniProtKB-KW"/>
</dbReference>
<dbReference type="GO" id="GO:0046656">
    <property type="term" value="P:folic acid biosynthetic process"/>
    <property type="evidence" value="ECO:0007669"/>
    <property type="project" value="UniProtKB-KW"/>
</dbReference>
<keyword evidence="22" id="KW-1185">Reference proteome</keyword>
<name>H5TZD5_9ACTN</name>
<dbReference type="SUPFAM" id="SSF53244">
    <property type="entry name" value="MurD-like peptide ligases, peptide-binding domain"/>
    <property type="match status" value="1"/>
</dbReference>
<keyword evidence="12" id="KW-0067">ATP-binding</keyword>
<gene>
    <name evidence="21" type="primary">folC</name>
    <name evidence="21" type="ORF">GOSPT_051_00950</name>
</gene>
<dbReference type="Gene3D" id="3.40.1190.10">
    <property type="entry name" value="Mur-like, catalytic domain"/>
    <property type="match status" value="1"/>
</dbReference>
<dbReference type="PANTHER" id="PTHR11136:SF0">
    <property type="entry name" value="DIHYDROFOLATE SYNTHETASE-RELATED"/>
    <property type="match status" value="1"/>
</dbReference>
<evidence type="ECO:0000256" key="10">
    <source>
        <dbReference type="ARBA" id="ARBA00022723"/>
    </source>
</evidence>
<sequence>MSSRDGRPGRGDDDYSPDTDASDTDASDRESSDRDYLEDDGEPIFTSADFAGYEDGDVEPDPMNLGSLLGDDLDDTPIIVVDSPSDLAELAELENELDTRWPETRIEPSLTRIAALMDLLGSPQHAYPAIHIAGTNGKTSVTRMIDSLMVALHRRSGRYTSPHLQRVTERIAVDGRPISARDFIDTYRDIEPYVTMVDDSSTAADGPRMSKFEVLTAIAFAYFAEAPVDVAVVETGMGGRWDATNVVDATVAVITAIAMDHADYLGDSLAAIAGEKAGIIKPAKDDLVVTDPVTVIAPQQPEVMDVLLREAVAQDTVVARQNSEFAVIESVTAVGGQLLRLQGLGGVYDEVFLPLHGEHQAANASIALAAVEAFFGAGPGRQLDIDAVRAGFAAVSSPGRLERVRSAPTVFVDAAHNPHGAHALAHALTEEFDFRRLVGVIGMLGDKDAAGFLTELEPVLDAVVVTNNGSPRAVDAETLAETAREVFGEERVHVEPFLPDAVEAAIGLAEESDGEPVSGAGVVITGSVVTAGAGRTLFGKEPA</sequence>
<dbReference type="GO" id="GO:0008841">
    <property type="term" value="F:dihydrofolate synthase activity"/>
    <property type="evidence" value="ECO:0007669"/>
    <property type="project" value="UniProtKB-EC"/>
</dbReference>